<reference evidence="1 2" key="1">
    <citation type="submission" date="2020-12" db="EMBL/GenBank/DDBJ databases">
        <title>Genomic analysis of Staphylococcus felis from a cat with skin infection.</title>
        <authorList>
            <person name="Aslantas O."/>
            <person name="Keskin O."/>
            <person name="Buyukaltay K."/>
            <person name="Gullu Yucetepe A."/>
        </authorList>
    </citation>
    <scope>NUCLEOTIDE SEQUENCE [LARGE SCALE GENOMIC DNA]</scope>
    <source>
        <strain evidence="1 2">HARRANVET</strain>
    </source>
</reference>
<keyword evidence="2" id="KW-1185">Reference proteome</keyword>
<evidence type="ECO:0000313" key="2">
    <source>
        <dbReference type="Proteomes" id="UP000597038"/>
    </source>
</evidence>
<gene>
    <name evidence="1" type="ORF">I9026_01715</name>
</gene>
<accession>A0ABS0QLJ7</accession>
<comment type="caution">
    <text evidence="1">The sequence shown here is derived from an EMBL/GenBank/DDBJ whole genome shotgun (WGS) entry which is preliminary data.</text>
</comment>
<proteinExistence type="predicted"/>
<name>A0ABS0QLJ7_9STAP</name>
<organism evidence="1 2">
    <name type="scientific">Staphylococcus felis</name>
    <dbReference type="NCBI Taxonomy" id="46127"/>
    <lineage>
        <taxon>Bacteria</taxon>
        <taxon>Bacillati</taxon>
        <taxon>Bacillota</taxon>
        <taxon>Bacilli</taxon>
        <taxon>Bacillales</taxon>
        <taxon>Staphylococcaceae</taxon>
        <taxon>Staphylococcus</taxon>
    </lineage>
</organism>
<protein>
    <recommendedName>
        <fullName evidence="3">YopX protein domain-containing protein</fullName>
    </recommendedName>
</protein>
<dbReference type="EMBL" id="JAEDAQ010000002">
    <property type="protein sequence ID" value="MBH9580088.1"/>
    <property type="molecule type" value="Genomic_DNA"/>
</dbReference>
<evidence type="ECO:0008006" key="3">
    <source>
        <dbReference type="Google" id="ProtNLM"/>
    </source>
</evidence>
<evidence type="ECO:0000313" key="1">
    <source>
        <dbReference type="EMBL" id="MBH9580088.1"/>
    </source>
</evidence>
<dbReference type="RefSeq" id="WP_198092483.1">
    <property type="nucleotide sequence ID" value="NZ_JAEDAQ010000002.1"/>
</dbReference>
<dbReference type="Proteomes" id="UP000597038">
    <property type="component" value="Unassembled WGS sequence"/>
</dbReference>
<sequence>MTVKITTKVQGTETVVEFDTVEEATKFMLITEDGESNMEYDKIEEEHEEEYDDPETLSVGDKFTVEGFDGGLFDFTPGKVYEVTADGEVEDDRGVALWSANFGCLRGVKITEKYDSGFHEGDIVLAKETILDNSGDRFIEGYFGQVIDVRKDVGIIIVKWNVREPSVYVNFNESDKLQIVSKSID</sequence>